<dbReference type="SUPFAM" id="SSF53474">
    <property type="entry name" value="alpha/beta-Hydrolases"/>
    <property type="match status" value="1"/>
</dbReference>
<evidence type="ECO:0000259" key="2">
    <source>
        <dbReference type="Pfam" id="PF00561"/>
    </source>
</evidence>
<dbReference type="EMBL" id="CP000828">
    <property type="protein sequence ID" value="ABW27454.1"/>
    <property type="molecule type" value="Genomic_DNA"/>
</dbReference>
<protein>
    <submittedName>
        <fullName evidence="3">Alpha/beta hydrolase fold, putative</fullName>
    </submittedName>
</protein>
<organism evidence="3 4">
    <name type="scientific">Acaryochloris marina (strain MBIC 11017)</name>
    <dbReference type="NCBI Taxonomy" id="329726"/>
    <lineage>
        <taxon>Bacteria</taxon>
        <taxon>Bacillati</taxon>
        <taxon>Cyanobacteriota</taxon>
        <taxon>Cyanophyceae</taxon>
        <taxon>Acaryochloridales</taxon>
        <taxon>Acaryochloridaceae</taxon>
        <taxon>Acaryochloris</taxon>
    </lineage>
</organism>
<dbReference type="HOGENOM" id="CLU_020336_9_0_3"/>
<keyword evidence="1" id="KW-0812">Transmembrane</keyword>
<reference evidence="3 4" key="1">
    <citation type="journal article" date="2008" name="Proc. Natl. Acad. Sci. U.S.A.">
        <title>Niche adaptation and genome expansion in the chlorophyll d-producing cyanobacterium Acaryochloris marina.</title>
        <authorList>
            <person name="Swingley W.D."/>
            <person name="Chen M."/>
            <person name="Cheung P.C."/>
            <person name="Conrad A.L."/>
            <person name="Dejesa L.C."/>
            <person name="Hao J."/>
            <person name="Honchak B.M."/>
            <person name="Karbach L.E."/>
            <person name="Kurdoglu A."/>
            <person name="Lahiri S."/>
            <person name="Mastrian S.D."/>
            <person name="Miyashita H."/>
            <person name="Page L."/>
            <person name="Ramakrishna P."/>
            <person name="Satoh S."/>
            <person name="Sattley W.M."/>
            <person name="Shimada Y."/>
            <person name="Taylor H.L."/>
            <person name="Tomo T."/>
            <person name="Tsuchiya T."/>
            <person name="Wang Z.T."/>
            <person name="Raymond J."/>
            <person name="Mimuro M."/>
            <person name="Blankenship R.E."/>
            <person name="Touchman J.W."/>
        </authorList>
    </citation>
    <scope>NUCLEOTIDE SEQUENCE [LARGE SCALE GENOMIC DNA]</scope>
    <source>
        <strain evidence="4">MBIC 11017</strain>
    </source>
</reference>
<dbReference type="Gene3D" id="3.40.50.1820">
    <property type="entry name" value="alpha/beta hydrolase"/>
    <property type="match status" value="1"/>
</dbReference>
<dbReference type="KEGG" id="amr:AM1_2446"/>
<evidence type="ECO:0000313" key="3">
    <source>
        <dbReference type="EMBL" id="ABW27454.1"/>
    </source>
</evidence>
<keyword evidence="1" id="KW-1133">Transmembrane helix</keyword>
<evidence type="ECO:0000256" key="1">
    <source>
        <dbReference type="SAM" id="Phobius"/>
    </source>
</evidence>
<gene>
    <name evidence="3" type="ordered locus">AM1_2446</name>
</gene>
<name>B0C463_ACAM1</name>
<dbReference type="eggNOG" id="COG0596">
    <property type="taxonomic scope" value="Bacteria"/>
</dbReference>
<dbReference type="InterPro" id="IPR000073">
    <property type="entry name" value="AB_hydrolase_1"/>
</dbReference>
<dbReference type="Pfam" id="PF00561">
    <property type="entry name" value="Abhydrolase_1"/>
    <property type="match status" value="1"/>
</dbReference>
<keyword evidence="1" id="KW-0472">Membrane</keyword>
<dbReference type="STRING" id="329726.AM1_2446"/>
<dbReference type="AlphaFoldDB" id="B0C463"/>
<proteinExistence type="predicted"/>
<sequence length="330" mass="37292">MPLQIQALLLAITTIYQIIVCLIENRTSPPGQRIDIGSYTLHLQTMGTGQQTIVLDHSLGGLEGYLLLNKLAPLGRIYIYDRAGYGWSDHSPYPRTSDQVVKELDLLLTHAKAEPPYLLVGDSFGSYNMRLYAHRFPAKVSGLVLTDGLHERAMLNMPLQLKALKLFFISGFLMSIVGSAFGIIRLLRLCQVFKLVKPALRKYPPAELMHVTRSFCRPKHWITMCRELWNLDQSGRQLRVAENLGTLPLASIKSQSFFKPSLLTRLTPLRSANRLRDKIHIDLMQLSSVSKQFPASNSSHFVWVDEPEVMVAAVKWVLANQSKNSKEHDD</sequence>
<evidence type="ECO:0000313" key="4">
    <source>
        <dbReference type="Proteomes" id="UP000000268"/>
    </source>
</evidence>
<accession>B0C463</accession>
<dbReference type="InterPro" id="IPR029058">
    <property type="entry name" value="AB_hydrolase_fold"/>
</dbReference>
<keyword evidence="4" id="KW-1185">Reference proteome</keyword>
<dbReference type="OrthoDB" id="59888at2"/>
<feature type="domain" description="AB hydrolase-1" evidence="2">
    <location>
        <begin position="76"/>
        <end position="155"/>
    </location>
</feature>
<keyword evidence="3" id="KW-0378">Hydrolase</keyword>
<dbReference type="RefSeq" id="WP_012162919.1">
    <property type="nucleotide sequence ID" value="NC_009925.1"/>
</dbReference>
<feature type="transmembrane region" description="Helical" evidence="1">
    <location>
        <begin position="166"/>
        <end position="187"/>
    </location>
</feature>
<dbReference type="GO" id="GO:0016787">
    <property type="term" value="F:hydrolase activity"/>
    <property type="evidence" value="ECO:0007669"/>
    <property type="project" value="UniProtKB-KW"/>
</dbReference>
<dbReference type="Proteomes" id="UP000000268">
    <property type="component" value="Chromosome"/>
</dbReference>